<protein>
    <recommendedName>
        <fullName evidence="6">HMG box domain-containing protein</fullName>
    </recommendedName>
</protein>
<dbReference type="PaxDb" id="55529-EKX44022"/>
<evidence type="ECO:0000313" key="7">
    <source>
        <dbReference type="EMBL" id="EKX44022.1"/>
    </source>
</evidence>
<dbReference type="EMBL" id="JH993007">
    <property type="protein sequence ID" value="EKX44022.1"/>
    <property type="molecule type" value="Genomic_DNA"/>
</dbReference>
<dbReference type="Pfam" id="PF00505">
    <property type="entry name" value="HMG_box"/>
    <property type="match status" value="2"/>
</dbReference>
<dbReference type="GO" id="GO:0003677">
    <property type="term" value="F:DNA binding"/>
    <property type="evidence" value="ECO:0007669"/>
    <property type="project" value="UniProtKB-UniRule"/>
</dbReference>
<evidence type="ECO:0000256" key="5">
    <source>
        <dbReference type="SAM" id="MobiDB-lite"/>
    </source>
</evidence>
<dbReference type="PRINTS" id="PR00886">
    <property type="entry name" value="HIGHMOBLTY12"/>
</dbReference>
<feature type="domain" description="HMG box" evidence="6">
    <location>
        <begin position="12"/>
        <end position="80"/>
    </location>
</feature>
<dbReference type="OrthoDB" id="1919336at2759"/>
<feature type="domain" description="HMG box" evidence="6">
    <location>
        <begin position="84"/>
        <end position="148"/>
    </location>
</feature>
<dbReference type="GO" id="GO:0005634">
    <property type="term" value="C:nucleus"/>
    <property type="evidence" value="ECO:0007669"/>
    <property type="project" value="UniProtKB-SubCell"/>
</dbReference>
<accession>L1J6Q9</accession>
<name>L1J6Q9_GUITC</name>
<dbReference type="PANTHER" id="PTHR48112:SF32">
    <property type="entry name" value="HIGH MOBILITY GROUP PROTEIN B3"/>
    <property type="match status" value="1"/>
</dbReference>
<evidence type="ECO:0000259" key="6">
    <source>
        <dbReference type="PROSITE" id="PS50118"/>
    </source>
</evidence>
<comment type="subcellular location">
    <subcellularLocation>
        <location evidence="1">Nucleus</location>
    </subcellularLocation>
</comment>
<dbReference type="PROSITE" id="PS50118">
    <property type="entry name" value="HMG_BOX_2"/>
    <property type="match status" value="2"/>
</dbReference>
<evidence type="ECO:0000256" key="1">
    <source>
        <dbReference type="ARBA" id="ARBA00004123"/>
    </source>
</evidence>
<keyword evidence="2 4" id="KW-0238">DNA-binding</keyword>
<organism evidence="7">
    <name type="scientific">Guillardia theta (strain CCMP2712)</name>
    <name type="common">Cryptophyte</name>
    <dbReference type="NCBI Taxonomy" id="905079"/>
    <lineage>
        <taxon>Eukaryota</taxon>
        <taxon>Cryptophyceae</taxon>
        <taxon>Pyrenomonadales</taxon>
        <taxon>Geminigeraceae</taxon>
        <taxon>Guillardia</taxon>
    </lineage>
</organism>
<feature type="region of interest" description="Disordered" evidence="5">
    <location>
        <begin position="129"/>
        <end position="148"/>
    </location>
</feature>
<keyword evidence="9" id="KW-1185">Reference proteome</keyword>
<dbReference type="InterPro" id="IPR036910">
    <property type="entry name" value="HMG_box_dom_sf"/>
</dbReference>
<proteinExistence type="predicted"/>
<dbReference type="eggNOG" id="KOG0381">
    <property type="taxonomic scope" value="Eukaryota"/>
</dbReference>
<dbReference type="RefSeq" id="XP_005831002.1">
    <property type="nucleotide sequence ID" value="XM_005830945.1"/>
</dbReference>
<reference evidence="9" key="2">
    <citation type="submission" date="2012-11" db="EMBL/GenBank/DDBJ databases">
        <authorList>
            <person name="Kuo A."/>
            <person name="Curtis B.A."/>
            <person name="Tanifuji G."/>
            <person name="Burki F."/>
            <person name="Gruber A."/>
            <person name="Irimia M."/>
            <person name="Maruyama S."/>
            <person name="Arias M.C."/>
            <person name="Ball S.G."/>
            <person name="Gile G.H."/>
            <person name="Hirakawa Y."/>
            <person name="Hopkins J.F."/>
            <person name="Rensing S.A."/>
            <person name="Schmutz J."/>
            <person name="Symeonidi A."/>
            <person name="Elias M."/>
            <person name="Eveleigh R.J."/>
            <person name="Herman E.K."/>
            <person name="Klute M.J."/>
            <person name="Nakayama T."/>
            <person name="Obornik M."/>
            <person name="Reyes-Prieto A."/>
            <person name="Armbrust E.V."/>
            <person name="Aves S.J."/>
            <person name="Beiko R.G."/>
            <person name="Coutinho P."/>
            <person name="Dacks J.B."/>
            <person name="Durnford D.G."/>
            <person name="Fast N.M."/>
            <person name="Green B.R."/>
            <person name="Grisdale C."/>
            <person name="Hempe F."/>
            <person name="Henrissat B."/>
            <person name="Hoppner M.P."/>
            <person name="Ishida K.-I."/>
            <person name="Kim E."/>
            <person name="Koreny L."/>
            <person name="Kroth P.G."/>
            <person name="Liu Y."/>
            <person name="Malik S.-B."/>
            <person name="Maier U.G."/>
            <person name="McRose D."/>
            <person name="Mock T."/>
            <person name="Neilson J.A."/>
            <person name="Onodera N.T."/>
            <person name="Poole A.M."/>
            <person name="Pritham E.J."/>
            <person name="Richards T.A."/>
            <person name="Rocap G."/>
            <person name="Roy S.W."/>
            <person name="Sarai C."/>
            <person name="Schaack S."/>
            <person name="Shirato S."/>
            <person name="Slamovits C.H."/>
            <person name="Spencer D.F."/>
            <person name="Suzuki S."/>
            <person name="Worden A.Z."/>
            <person name="Zauner S."/>
            <person name="Barry K."/>
            <person name="Bell C."/>
            <person name="Bharti A.K."/>
            <person name="Crow J.A."/>
            <person name="Grimwood J."/>
            <person name="Kramer R."/>
            <person name="Lindquist E."/>
            <person name="Lucas S."/>
            <person name="Salamov A."/>
            <person name="McFadden G.I."/>
            <person name="Lane C.E."/>
            <person name="Keeling P.J."/>
            <person name="Gray M.W."/>
            <person name="Grigoriev I.V."/>
            <person name="Archibald J.M."/>
        </authorList>
    </citation>
    <scope>NUCLEOTIDE SEQUENCE</scope>
    <source>
        <strain evidence="9">CCMP2712</strain>
    </source>
</reference>
<reference evidence="7 9" key="1">
    <citation type="journal article" date="2012" name="Nature">
        <title>Algal genomes reveal evolutionary mosaicism and the fate of nucleomorphs.</title>
        <authorList>
            <consortium name="DOE Joint Genome Institute"/>
            <person name="Curtis B.A."/>
            <person name="Tanifuji G."/>
            <person name="Burki F."/>
            <person name="Gruber A."/>
            <person name="Irimia M."/>
            <person name="Maruyama S."/>
            <person name="Arias M.C."/>
            <person name="Ball S.G."/>
            <person name="Gile G.H."/>
            <person name="Hirakawa Y."/>
            <person name="Hopkins J.F."/>
            <person name="Kuo A."/>
            <person name="Rensing S.A."/>
            <person name="Schmutz J."/>
            <person name="Symeonidi A."/>
            <person name="Elias M."/>
            <person name="Eveleigh R.J."/>
            <person name="Herman E.K."/>
            <person name="Klute M.J."/>
            <person name="Nakayama T."/>
            <person name="Obornik M."/>
            <person name="Reyes-Prieto A."/>
            <person name="Armbrust E.V."/>
            <person name="Aves S.J."/>
            <person name="Beiko R.G."/>
            <person name="Coutinho P."/>
            <person name="Dacks J.B."/>
            <person name="Durnford D.G."/>
            <person name="Fast N.M."/>
            <person name="Green B.R."/>
            <person name="Grisdale C.J."/>
            <person name="Hempel F."/>
            <person name="Henrissat B."/>
            <person name="Hoppner M.P."/>
            <person name="Ishida K."/>
            <person name="Kim E."/>
            <person name="Koreny L."/>
            <person name="Kroth P.G."/>
            <person name="Liu Y."/>
            <person name="Malik S.B."/>
            <person name="Maier U.G."/>
            <person name="McRose D."/>
            <person name="Mock T."/>
            <person name="Neilson J.A."/>
            <person name="Onodera N.T."/>
            <person name="Poole A.M."/>
            <person name="Pritham E.J."/>
            <person name="Richards T.A."/>
            <person name="Rocap G."/>
            <person name="Roy S.W."/>
            <person name="Sarai C."/>
            <person name="Schaack S."/>
            <person name="Shirato S."/>
            <person name="Slamovits C.H."/>
            <person name="Spencer D.F."/>
            <person name="Suzuki S."/>
            <person name="Worden A.Z."/>
            <person name="Zauner S."/>
            <person name="Barry K."/>
            <person name="Bell C."/>
            <person name="Bharti A.K."/>
            <person name="Crow J.A."/>
            <person name="Grimwood J."/>
            <person name="Kramer R."/>
            <person name="Lindquist E."/>
            <person name="Lucas S."/>
            <person name="Salamov A."/>
            <person name="McFadden G.I."/>
            <person name="Lane C.E."/>
            <person name="Keeling P.J."/>
            <person name="Gray M.W."/>
            <person name="Grigoriev I.V."/>
            <person name="Archibald J.M."/>
        </authorList>
    </citation>
    <scope>NUCLEOTIDE SEQUENCE</scope>
    <source>
        <strain evidence="7 9">CCMP2712</strain>
    </source>
</reference>
<dbReference type="InterPro" id="IPR009071">
    <property type="entry name" value="HMG_box_dom"/>
</dbReference>
<evidence type="ECO:0000313" key="8">
    <source>
        <dbReference type="EnsemblProtists" id="EKX44022"/>
    </source>
</evidence>
<evidence type="ECO:0000256" key="2">
    <source>
        <dbReference type="ARBA" id="ARBA00023125"/>
    </source>
</evidence>
<dbReference type="SMART" id="SM00398">
    <property type="entry name" value="HMG"/>
    <property type="match status" value="2"/>
</dbReference>
<dbReference type="Gene3D" id="1.10.30.10">
    <property type="entry name" value="High mobility group box domain"/>
    <property type="match status" value="2"/>
</dbReference>
<reference evidence="8" key="3">
    <citation type="submission" date="2015-06" db="UniProtKB">
        <authorList>
            <consortium name="EnsemblProtists"/>
        </authorList>
    </citation>
    <scope>IDENTIFICATION</scope>
</reference>
<sequence length="148" mass="16690">MAAKKAETADKPKRPLSAYFLYAGDKRATVKAKFPTIGNTEIVKKLGEMWRELPANEKKVYEDKAAAAKAEYNAKYGTVKETKPKKPLSAYMLFSNHVRPDVKKANPTVSFGEVAKLIGAQWRGLPESEKKKWKDLEDKEKAKFAQNQ</sequence>
<dbReference type="OMA" id="GKMSSYH"/>
<feature type="DNA-binding region" description="HMG box" evidence="4">
    <location>
        <begin position="84"/>
        <end position="148"/>
    </location>
</feature>
<dbReference type="SUPFAM" id="SSF47095">
    <property type="entry name" value="HMG-box"/>
    <property type="match status" value="2"/>
</dbReference>
<evidence type="ECO:0000256" key="3">
    <source>
        <dbReference type="ARBA" id="ARBA00023242"/>
    </source>
</evidence>
<gene>
    <name evidence="7" type="ORF">GUITHDRAFT_153133</name>
</gene>
<dbReference type="CDD" id="cd00084">
    <property type="entry name" value="HMG-box_SF"/>
    <property type="match status" value="2"/>
</dbReference>
<dbReference type="HOGENOM" id="CLU_082854_2_1_1"/>
<feature type="DNA-binding region" description="HMG box" evidence="4">
    <location>
        <begin position="12"/>
        <end position="80"/>
    </location>
</feature>
<dbReference type="EnsemblProtists" id="EKX44022">
    <property type="protein sequence ID" value="EKX44022"/>
    <property type="gene ID" value="GUITHDRAFT_153133"/>
</dbReference>
<dbReference type="AlphaFoldDB" id="L1J6Q9"/>
<dbReference type="KEGG" id="gtt:GUITHDRAFT_153133"/>
<dbReference type="STRING" id="905079.L1J6Q9"/>
<dbReference type="Proteomes" id="UP000011087">
    <property type="component" value="Unassembled WGS sequence"/>
</dbReference>
<evidence type="ECO:0000313" key="9">
    <source>
        <dbReference type="Proteomes" id="UP000011087"/>
    </source>
</evidence>
<evidence type="ECO:0000256" key="4">
    <source>
        <dbReference type="PROSITE-ProRule" id="PRU00267"/>
    </source>
</evidence>
<keyword evidence="3 4" id="KW-0539">Nucleus</keyword>
<dbReference type="GeneID" id="17300612"/>
<dbReference type="InterPro" id="IPR050342">
    <property type="entry name" value="HMGB"/>
</dbReference>
<dbReference type="PANTHER" id="PTHR48112">
    <property type="entry name" value="HIGH MOBILITY GROUP PROTEIN DSP1"/>
    <property type="match status" value="1"/>
</dbReference>